<evidence type="ECO:0000256" key="1">
    <source>
        <dbReference type="ARBA" id="ARBA00022737"/>
    </source>
</evidence>
<proteinExistence type="predicted"/>
<dbReference type="AlphaFoldDB" id="W1PF48"/>
<accession>W1PF48</accession>
<protein>
    <recommendedName>
        <fullName evidence="5">Pentacotripeptide-repeat region of PRORP domain-containing protein</fullName>
    </recommendedName>
</protein>
<dbReference type="FunFam" id="1.25.40.10:FF:000427">
    <property type="entry name" value="Pentatricopeptide repeat-containing protein chloroplastic"/>
    <property type="match status" value="1"/>
</dbReference>
<dbReference type="HOGENOM" id="CLU_1216216_0_0_1"/>
<evidence type="ECO:0000313" key="3">
    <source>
        <dbReference type="EMBL" id="ERN06344.1"/>
    </source>
</evidence>
<dbReference type="GO" id="GO:0003723">
    <property type="term" value="F:RNA binding"/>
    <property type="evidence" value="ECO:0007669"/>
    <property type="project" value="InterPro"/>
</dbReference>
<dbReference type="Proteomes" id="UP000017836">
    <property type="component" value="Unassembled WGS sequence"/>
</dbReference>
<dbReference type="PANTHER" id="PTHR47926">
    <property type="entry name" value="PENTATRICOPEPTIDE REPEAT-CONTAINING PROTEIN"/>
    <property type="match status" value="1"/>
</dbReference>
<dbReference type="eggNOG" id="KOG4197">
    <property type="taxonomic scope" value="Eukaryota"/>
</dbReference>
<keyword evidence="1" id="KW-0677">Repeat</keyword>
<evidence type="ECO:0000256" key="2">
    <source>
        <dbReference type="PROSITE-ProRule" id="PRU00708"/>
    </source>
</evidence>
<sequence length="228" mass="25761">MRYSLSSINAQSILKFHTTLAPHTPLSLLQKCSNTKHLNQLLCLLITNPIPNLFTWNAIIRAYAHSSQPQQSVLLYNHILRHYFLSLDNYTFPFVFKACARLSLKPKGEEIHATTVKLGFESDVFVQNSMVSMYGSCNSIREAKMVFDSMKTRDVVSWNCIIACYLQRGESEHALKQFEEMLRNSINPNGFTIASALAACARTGDLDTGKRLHNIIHELAINDVVVNI</sequence>
<feature type="repeat" description="PPR" evidence="2">
    <location>
        <begin position="154"/>
        <end position="188"/>
    </location>
</feature>
<evidence type="ECO:0000313" key="4">
    <source>
        <dbReference type="Proteomes" id="UP000017836"/>
    </source>
</evidence>
<reference evidence="4" key="1">
    <citation type="journal article" date="2013" name="Science">
        <title>The Amborella genome and the evolution of flowering plants.</title>
        <authorList>
            <consortium name="Amborella Genome Project"/>
        </authorList>
    </citation>
    <scope>NUCLEOTIDE SEQUENCE [LARGE SCALE GENOMIC DNA]</scope>
</reference>
<dbReference type="Pfam" id="PF01535">
    <property type="entry name" value="PPR"/>
    <property type="match status" value="1"/>
</dbReference>
<dbReference type="STRING" id="13333.W1PF48"/>
<keyword evidence="4" id="KW-1185">Reference proteome</keyword>
<dbReference type="PROSITE" id="PS51375">
    <property type="entry name" value="PPR"/>
    <property type="match status" value="1"/>
</dbReference>
<dbReference type="OMA" id="CIIACYL"/>
<dbReference type="Gramene" id="ERN06344">
    <property type="protein sequence ID" value="ERN06344"/>
    <property type="gene ID" value="AMTR_s00016p00242080"/>
</dbReference>
<dbReference type="EMBL" id="KI393908">
    <property type="protein sequence ID" value="ERN06344.1"/>
    <property type="molecule type" value="Genomic_DNA"/>
</dbReference>
<dbReference type="InterPro" id="IPR002885">
    <property type="entry name" value="PPR_rpt"/>
</dbReference>
<dbReference type="InterPro" id="IPR011990">
    <property type="entry name" value="TPR-like_helical_dom_sf"/>
</dbReference>
<dbReference type="PANTHER" id="PTHR47926:SF454">
    <property type="entry name" value="REPEAT-CONTAINING PROTEIN, PUTATIVE-RELATED"/>
    <property type="match status" value="1"/>
</dbReference>
<dbReference type="Gene3D" id="1.25.40.10">
    <property type="entry name" value="Tetratricopeptide repeat domain"/>
    <property type="match status" value="2"/>
</dbReference>
<dbReference type="NCBIfam" id="TIGR00756">
    <property type="entry name" value="PPR"/>
    <property type="match status" value="2"/>
</dbReference>
<gene>
    <name evidence="3" type="ORF">AMTR_s00016p00242080</name>
</gene>
<dbReference type="InterPro" id="IPR046960">
    <property type="entry name" value="PPR_At4g14850-like_plant"/>
</dbReference>
<dbReference type="Pfam" id="PF13041">
    <property type="entry name" value="PPR_2"/>
    <property type="match status" value="1"/>
</dbReference>
<evidence type="ECO:0008006" key="5">
    <source>
        <dbReference type="Google" id="ProtNLM"/>
    </source>
</evidence>
<dbReference type="GO" id="GO:0009451">
    <property type="term" value="P:RNA modification"/>
    <property type="evidence" value="ECO:0007669"/>
    <property type="project" value="InterPro"/>
</dbReference>
<name>W1PF48_AMBTC</name>
<organism evidence="3 4">
    <name type="scientific">Amborella trichopoda</name>
    <dbReference type="NCBI Taxonomy" id="13333"/>
    <lineage>
        <taxon>Eukaryota</taxon>
        <taxon>Viridiplantae</taxon>
        <taxon>Streptophyta</taxon>
        <taxon>Embryophyta</taxon>
        <taxon>Tracheophyta</taxon>
        <taxon>Spermatophyta</taxon>
        <taxon>Magnoliopsida</taxon>
        <taxon>Amborellales</taxon>
        <taxon>Amborellaceae</taxon>
        <taxon>Amborella</taxon>
    </lineage>
</organism>